<dbReference type="Proteomes" id="UP000735302">
    <property type="component" value="Unassembled WGS sequence"/>
</dbReference>
<comment type="caution">
    <text evidence="10">The sequence shown here is derived from an EMBL/GenBank/DDBJ whole genome shotgun (WGS) entry which is preliminary data.</text>
</comment>
<feature type="transmembrane region" description="Helical" evidence="7">
    <location>
        <begin position="12"/>
        <end position="35"/>
    </location>
</feature>
<dbReference type="PANTHER" id="PTHR10638:SF20">
    <property type="entry name" value="AMINE OXIDASE"/>
    <property type="match status" value="1"/>
</dbReference>
<dbReference type="SUPFAM" id="SSF54416">
    <property type="entry name" value="Amine oxidase N-terminal region"/>
    <property type="match status" value="2"/>
</dbReference>
<keyword evidence="4 6" id="KW-0560">Oxidoreductase</keyword>
<dbReference type="GO" id="GO:0005886">
    <property type="term" value="C:plasma membrane"/>
    <property type="evidence" value="ECO:0007669"/>
    <property type="project" value="TreeGrafter"/>
</dbReference>
<sequence length="463" mass="52329">MTAGEFVNKPGRVWQITTAVLLIVSIGLLVALIVVASEKDKTKYRTLPITSDGQEVSICGQGSSNPNGNSIDLSEPTNPGPFHDLTTEELKKLRTFLENDPEIRAIPMEKFRAINCSYIYMADLWLPPKAEVIKFLDNGEKQPERQARVMMFRGDKTPPIVEEWICGPLPDVTNCQMLNFTNRRNPVEFEARPFNLIEFITLSILYAHVDNKIGHILLESYNATFTGCADPMECLAMNPVPTASGLTGKLYERRIWFWALYNIPYRLLHPVDFGIQVQVDGAKPEQWGINYIWYAGQVFSGLDDLNRQYNFGNITKTKMTKPVYSDDLFSTLHRRGDPLPVNPQRAPVQVEPDGKRYSVRGRKIDYLGWSFNFRLSSFQGPQLFDIRFQGDRIAYELSLAEIAAFYSGDSPLSQATDYVDSGALSAMGTKSLVPGGDCPESATLIDYVSKCWRNRTHFFFQTP</sequence>
<evidence type="ECO:0000256" key="1">
    <source>
        <dbReference type="ARBA" id="ARBA00007983"/>
    </source>
</evidence>
<evidence type="ECO:0000256" key="2">
    <source>
        <dbReference type="ARBA" id="ARBA00022723"/>
    </source>
</evidence>
<keyword evidence="11" id="KW-1185">Reference proteome</keyword>
<comment type="similarity">
    <text evidence="1 6">Belongs to the copper/topaquinone oxidase family.</text>
</comment>
<dbReference type="PANTHER" id="PTHR10638">
    <property type="entry name" value="COPPER AMINE OXIDASE"/>
    <property type="match status" value="1"/>
</dbReference>
<dbReference type="AlphaFoldDB" id="A0AAV4BS42"/>
<dbReference type="Pfam" id="PF02727">
    <property type="entry name" value="Cu_amine_oxidN2"/>
    <property type="match status" value="1"/>
</dbReference>
<dbReference type="Pfam" id="PF01179">
    <property type="entry name" value="Cu_amine_oxid"/>
    <property type="match status" value="1"/>
</dbReference>
<keyword evidence="7" id="KW-1133">Transmembrane helix</keyword>
<dbReference type="InterPro" id="IPR000269">
    <property type="entry name" value="Cu_amine_oxidase"/>
</dbReference>
<organism evidence="10 11">
    <name type="scientific">Plakobranchus ocellatus</name>
    <dbReference type="NCBI Taxonomy" id="259542"/>
    <lineage>
        <taxon>Eukaryota</taxon>
        <taxon>Metazoa</taxon>
        <taxon>Spiralia</taxon>
        <taxon>Lophotrochozoa</taxon>
        <taxon>Mollusca</taxon>
        <taxon>Gastropoda</taxon>
        <taxon>Heterobranchia</taxon>
        <taxon>Euthyneura</taxon>
        <taxon>Panpulmonata</taxon>
        <taxon>Sacoglossa</taxon>
        <taxon>Placobranchoidea</taxon>
        <taxon>Plakobranchidae</taxon>
        <taxon>Plakobranchus</taxon>
    </lineage>
</organism>
<keyword evidence="7" id="KW-0812">Transmembrane</keyword>
<comment type="PTM">
    <text evidence="6">Topaquinone (TPQ) is generated by copper-dependent autoxidation of a specific tyrosyl residue.</text>
</comment>
<dbReference type="Gene3D" id="3.10.450.40">
    <property type="match status" value="2"/>
</dbReference>
<reference evidence="10 11" key="1">
    <citation type="journal article" date="2021" name="Elife">
        <title>Chloroplast acquisition without the gene transfer in kleptoplastic sea slugs, Plakobranchus ocellatus.</title>
        <authorList>
            <person name="Maeda T."/>
            <person name="Takahashi S."/>
            <person name="Yoshida T."/>
            <person name="Shimamura S."/>
            <person name="Takaki Y."/>
            <person name="Nagai Y."/>
            <person name="Toyoda A."/>
            <person name="Suzuki Y."/>
            <person name="Arimoto A."/>
            <person name="Ishii H."/>
            <person name="Satoh N."/>
            <person name="Nishiyama T."/>
            <person name="Hasebe M."/>
            <person name="Maruyama T."/>
            <person name="Minagawa J."/>
            <person name="Obokata J."/>
            <person name="Shigenobu S."/>
        </authorList>
    </citation>
    <scope>NUCLEOTIDE SEQUENCE [LARGE SCALE GENOMIC DNA]</scope>
</reference>
<dbReference type="InterPro" id="IPR015800">
    <property type="entry name" value="Cu_amine_oxidase_N2"/>
</dbReference>
<dbReference type="GO" id="GO:0048038">
    <property type="term" value="F:quinone binding"/>
    <property type="evidence" value="ECO:0007669"/>
    <property type="project" value="InterPro"/>
</dbReference>
<evidence type="ECO:0000259" key="8">
    <source>
        <dbReference type="Pfam" id="PF01179"/>
    </source>
</evidence>
<comment type="cofactor">
    <cofactor evidence="6">
        <name>Cu cation</name>
        <dbReference type="ChEBI" id="CHEBI:23378"/>
    </cofactor>
    <text evidence="6">Contains 1 topaquinone per subunit.</text>
</comment>
<evidence type="ECO:0000256" key="5">
    <source>
        <dbReference type="ARBA" id="ARBA00023008"/>
    </source>
</evidence>
<name>A0AAV4BS42_9GAST</name>
<feature type="domain" description="Copper amine oxidase N2-terminal" evidence="9">
    <location>
        <begin position="119"/>
        <end position="171"/>
    </location>
</feature>
<protein>
    <recommendedName>
        <fullName evidence="6">Amine oxidase</fullName>
        <ecNumber evidence="6">1.4.3.-</ecNumber>
    </recommendedName>
</protein>
<evidence type="ECO:0000256" key="7">
    <source>
        <dbReference type="SAM" id="Phobius"/>
    </source>
</evidence>
<proteinExistence type="inferred from homology"/>
<keyword evidence="5 6" id="KW-0186">Copper</keyword>
<dbReference type="EC" id="1.4.3.-" evidence="6"/>
<accession>A0AAV4BS42</accession>
<dbReference type="GO" id="GO:0008131">
    <property type="term" value="F:primary methylamine oxidase activity"/>
    <property type="evidence" value="ECO:0007669"/>
    <property type="project" value="InterPro"/>
</dbReference>
<evidence type="ECO:0000313" key="11">
    <source>
        <dbReference type="Proteomes" id="UP000735302"/>
    </source>
</evidence>
<evidence type="ECO:0000256" key="6">
    <source>
        <dbReference type="RuleBase" id="RU000672"/>
    </source>
</evidence>
<keyword evidence="3 6" id="KW-0801">TPQ</keyword>
<evidence type="ECO:0000256" key="4">
    <source>
        <dbReference type="ARBA" id="ARBA00023002"/>
    </source>
</evidence>
<dbReference type="Gene3D" id="2.70.98.20">
    <property type="entry name" value="Copper amine oxidase, catalytic domain"/>
    <property type="match status" value="1"/>
</dbReference>
<dbReference type="EMBL" id="BLXT01005495">
    <property type="protein sequence ID" value="GFO22999.1"/>
    <property type="molecule type" value="Genomic_DNA"/>
</dbReference>
<keyword evidence="7" id="KW-0472">Membrane</keyword>
<dbReference type="SUPFAM" id="SSF49998">
    <property type="entry name" value="Amine oxidase catalytic domain"/>
    <property type="match status" value="1"/>
</dbReference>
<evidence type="ECO:0000259" key="9">
    <source>
        <dbReference type="Pfam" id="PF02727"/>
    </source>
</evidence>
<dbReference type="InterPro" id="IPR016182">
    <property type="entry name" value="Cu_amine_oxidase_N-reg"/>
</dbReference>
<dbReference type="InterPro" id="IPR036460">
    <property type="entry name" value="Cu_amine_oxidase_C_sf"/>
</dbReference>
<keyword evidence="2 6" id="KW-0479">Metal-binding</keyword>
<dbReference type="InterPro" id="IPR015798">
    <property type="entry name" value="Cu_amine_oxidase_C"/>
</dbReference>
<dbReference type="PRINTS" id="PR00766">
    <property type="entry name" value="CUDAOXIDASE"/>
</dbReference>
<feature type="domain" description="Copper amine oxidase catalytic" evidence="8">
    <location>
        <begin position="348"/>
        <end position="448"/>
    </location>
</feature>
<evidence type="ECO:0000256" key="3">
    <source>
        <dbReference type="ARBA" id="ARBA00022772"/>
    </source>
</evidence>
<evidence type="ECO:0000313" key="10">
    <source>
        <dbReference type="EMBL" id="GFO22999.1"/>
    </source>
</evidence>
<dbReference type="GO" id="GO:0009308">
    <property type="term" value="P:amine metabolic process"/>
    <property type="evidence" value="ECO:0007669"/>
    <property type="project" value="UniProtKB-UniRule"/>
</dbReference>
<gene>
    <name evidence="10" type="ORF">PoB_004950400</name>
</gene>
<dbReference type="GO" id="GO:0005507">
    <property type="term" value="F:copper ion binding"/>
    <property type="evidence" value="ECO:0007669"/>
    <property type="project" value="InterPro"/>
</dbReference>